<keyword evidence="2" id="KW-1185">Reference proteome</keyword>
<gene>
    <name evidence="1" type="ORF">GCM10022263_37140</name>
</gene>
<comment type="caution">
    <text evidence="1">The sequence shown here is derived from an EMBL/GenBank/DDBJ whole genome shotgun (WGS) entry which is preliminary data.</text>
</comment>
<dbReference type="CDD" id="cd19165">
    <property type="entry name" value="HemeO"/>
    <property type="match status" value="1"/>
</dbReference>
<evidence type="ECO:0000313" key="2">
    <source>
        <dbReference type="Proteomes" id="UP001500301"/>
    </source>
</evidence>
<dbReference type="PANTHER" id="PTHR10720:SF0">
    <property type="entry name" value="HEME OXYGENASE"/>
    <property type="match status" value="1"/>
</dbReference>
<dbReference type="Proteomes" id="UP001500301">
    <property type="component" value="Unassembled WGS sequence"/>
</dbReference>
<dbReference type="PIRSF" id="PIRSF000343">
    <property type="entry name" value="Haem_Oase"/>
    <property type="match status" value="1"/>
</dbReference>
<dbReference type="EMBL" id="BAABBB010000019">
    <property type="protein sequence ID" value="GAA3546535.1"/>
    <property type="molecule type" value="Genomic_DNA"/>
</dbReference>
<name>A0ABP6W5M2_9ACTN</name>
<dbReference type="InterPro" id="IPR016053">
    <property type="entry name" value="Haem_Oase-like"/>
</dbReference>
<dbReference type="PANTHER" id="PTHR10720">
    <property type="entry name" value="HEME OXYGENASE"/>
    <property type="match status" value="1"/>
</dbReference>
<organism evidence="1 2">
    <name type="scientific">Nocardioides daeguensis</name>
    <dbReference type="NCBI Taxonomy" id="908359"/>
    <lineage>
        <taxon>Bacteria</taxon>
        <taxon>Bacillati</taxon>
        <taxon>Actinomycetota</taxon>
        <taxon>Actinomycetes</taxon>
        <taxon>Propionibacteriales</taxon>
        <taxon>Nocardioidaceae</taxon>
        <taxon>Nocardioides</taxon>
    </lineage>
</organism>
<dbReference type="InterPro" id="IPR002051">
    <property type="entry name" value="Haem_Oase"/>
</dbReference>
<evidence type="ECO:0000313" key="1">
    <source>
        <dbReference type="EMBL" id="GAA3546535.1"/>
    </source>
</evidence>
<dbReference type="RefSeq" id="WP_218234646.1">
    <property type="nucleotide sequence ID" value="NZ_BAABBB010000019.1"/>
</dbReference>
<reference evidence="2" key="1">
    <citation type="journal article" date="2019" name="Int. J. Syst. Evol. Microbiol.">
        <title>The Global Catalogue of Microorganisms (GCM) 10K type strain sequencing project: providing services to taxonomists for standard genome sequencing and annotation.</title>
        <authorList>
            <consortium name="The Broad Institute Genomics Platform"/>
            <consortium name="The Broad Institute Genome Sequencing Center for Infectious Disease"/>
            <person name="Wu L."/>
            <person name="Ma J."/>
        </authorList>
    </citation>
    <scope>NUCLEOTIDE SEQUENCE [LARGE SCALE GENOMIC DNA]</scope>
    <source>
        <strain evidence="2">JCM 17460</strain>
    </source>
</reference>
<accession>A0ABP6W5M2</accession>
<protein>
    <submittedName>
        <fullName evidence="1">Biliverdin-producing heme oxygenase</fullName>
    </submittedName>
</protein>
<sequence>MSPTETDLVPLSTALREGSRAEHEAAEGSTFMAELLDGRLTAEAYADLLLRLRRVYAALEEVLAEHHADPIVAAVHDPALERLAAIDADLAHWAPGVDPEMLDSPAAAAYVERIRAGAAWGGLLAAHHYTRYLGDLSGGQVIGRVLQRTFDLPEDTGVAFYEFAQIPKPKPYKDGYRARLDALDLTSDEVDRVVEEVRAVFRLNQALFEELGEQIERYRAA</sequence>
<dbReference type="Pfam" id="PF01126">
    <property type="entry name" value="Heme_oxygenase"/>
    <property type="match status" value="1"/>
</dbReference>
<proteinExistence type="predicted"/>